<evidence type="ECO:0000313" key="2">
    <source>
        <dbReference type="Proteomes" id="UP001338125"/>
    </source>
</evidence>
<keyword evidence="2" id="KW-1185">Reference proteome</keyword>
<protein>
    <submittedName>
        <fullName evidence="1">Uncharacterized protein</fullName>
    </submittedName>
</protein>
<proteinExistence type="predicted"/>
<evidence type="ECO:0000313" key="1">
    <source>
        <dbReference type="EMBL" id="KAK5997910.1"/>
    </source>
</evidence>
<dbReference type="EMBL" id="JAVFKD010000001">
    <property type="protein sequence ID" value="KAK5997910.1"/>
    <property type="molecule type" value="Genomic_DNA"/>
</dbReference>
<reference evidence="1 2" key="1">
    <citation type="submission" date="2024-01" db="EMBL/GenBank/DDBJ databases">
        <title>Complete genome of Cladobotryum mycophilum ATHUM6906.</title>
        <authorList>
            <person name="Christinaki A.C."/>
            <person name="Myridakis A.I."/>
            <person name="Kouvelis V.N."/>
        </authorList>
    </citation>
    <scope>NUCLEOTIDE SEQUENCE [LARGE SCALE GENOMIC DNA]</scope>
    <source>
        <strain evidence="1 2">ATHUM6906</strain>
    </source>
</reference>
<comment type="caution">
    <text evidence="1">The sequence shown here is derived from an EMBL/GenBank/DDBJ whole genome shotgun (WGS) entry which is preliminary data.</text>
</comment>
<organism evidence="1 2">
    <name type="scientific">Cladobotryum mycophilum</name>
    <dbReference type="NCBI Taxonomy" id="491253"/>
    <lineage>
        <taxon>Eukaryota</taxon>
        <taxon>Fungi</taxon>
        <taxon>Dikarya</taxon>
        <taxon>Ascomycota</taxon>
        <taxon>Pezizomycotina</taxon>
        <taxon>Sordariomycetes</taxon>
        <taxon>Hypocreomycetidae</taxon>
        <taxon>Hypocreales</taxon>
        <taxon>Hypocreaceae</taxon>
        <taxon>Cladobotryum</taxon>
    </lineage>
</organism>
<gene>
    <name evidence="1" type="ORF">PT974_00276</name>
</gene>
<dbReference type="Proteomes" id="UP001338125">
    <property type="component" value="Unassembled WGS sequence"/>
</dbReference>
<accession>A0ABR0T1M3</accession>
<sequence length="316" mass="36176">MDKDNFYEDLDPDFDQSLGAFKTSNPTDNRYQRQFIRISKQRSEFKKTVELVLCVHGWKRPDKKEPMTLIILGVYLKCHAKNFRYQSVRIGLSFHEDDKADPSKAVEASPQVVAYAPFVREQRWNVTSSSNEDAHSYGASLGGGQFVTLDANAKKEASVSYTRKHFDKGTADRLYDENTGRVYGVEWYCEQNQLEQYGVEPHFHLAVLVDRKHDANNNPVTYSAIFDMKIEAGFAHDFRQEIRRLFRLRKPEDDPIYFDPSREEPQVHGLDGVGKKLLEKIKIDNLGELAEGEELSQLLNIPGMTFSGLEAMSPPS</sequence>
<name>A0ABR0T1M3_9HYPO</name>